<reference evidence="2 3" key="1">
    <citation type="submission" date="2020-07" db="EMBL/GenBank/DDBJ databases">
        <title>Sequencing the genomes of 1000 actinobacteria strains.</title>
        <authorList>
            <person name="Klenk H.-P."/>
        </authorList>
    </citation>
    <scope>NUCLEOTIDE SEQUENCE [LARGE SCALE GENOMIC DNA]</scope>
    <source>
        <strain evidence="2 3">DSM 21350</strain>
    </source>
</reference>
<organism evidence="2 3">
    <name type="scientific">Nocardioides panaciterrulae</name>
    <dbReference type="NCBI Taxonomy" id="661492"/>
    <lineage>
        <taxon>Bacteria</taxon>
        <taxon>Bacillati</taxon>
        <taxon>Actinomycetota</taxon>
        <taxon>Actinomycetes</taxon>
        <taxon>Propionibacteriales</taxon>
        <taxon>Nocardioidaceae</taxon>
        <taxon>Nocardioides</taxon>
    </lineage>
</organism>
<feature type="chain" id="PRO_5031542339" evidence="1">
    <location>
        <begin position="27"/>
        <end position="178"/>
    </location>
</feature>
<dbReference type="RefSeq" id="WP_179664182.1">
    <property type="nucleotide sequence ID" value="NZ_JACCBG010000001.1"/>
</dbReference>
<dbReference type="AlphaFoldDB" id="A0A7Y9E7C6"/>
<proteinExistence type="predicted"/>
<gene>
    <name evidence="2" type="ORF">BJZ21_002634</name>
</gene>
<sequence length="178" mass="19998">MRFVMNLAISLLATIALVTTAAVASAESVAVQDPKGDAPRAIDVTRIRVDNAQHAVRIHMHFADLHRSRVRLVRSELDVGKLLGRGYVIVFKRRAHGGFAKRLSWVRLYAEGGTTLPPCARLKLTWANDRADIRLPRSCMSKPHDERVRANVMLVSLTHKRDRVPNKFLSFSPWVSRG</sequence>
<feature type="signal peptide" evidence="1">
    <location>
        <begin position="1"/>
        <end position="26"/>
    </location>
</feature>
<name>A0A7Y9E7C6_9ACTN</name>
<comment type="caution">
    <text evidence="2">The sequence shown here is derived from an EMBL/GenBank/DDBJ whole genome shotgun (WGS) entry which is preliminary data.</text>
</comment>
<keyword evidence="1" id="KW-0732">Signal</keyword>
<evidence type="ECO:0000313" key="2">
    <source>
        <dbReference type="EMBL" id="NYD42551.1"/>
    </source>
</evidence>
<keyword evidence="3" id="KW-1185">Reference proteome</keyword>
<dbReference type="EMBL" id="JACCBG010000001">
    <property type="protein sequence ID" value="NYD42551.1"/>
    <property type="molecule type" value="Genomic_DNA"/>
</dbReference>
<protein>
    <submittedName>
        <fullName evidence="2">Uncharacterized protein</fullName>
    </submittedName>
</protein>
<dbReference type="Proteomes" id="UP000535511">
    <property type="component" value="Unassembled WGS sequence"/>
</dbReference>
<evidence type="ECO:0000256" key="1">
    <source>
        <dbReference type="SAM" id="SignalP"/>
    </source>
</evidence>
<accession>A0A7Y9E7C6</accession>
<evidence type="ECO:0000313" key="3">
    <source>
        <dbReference type="Proteomes" id="UP000535511"/>
    </source>
</evidence>